<dbReference type="GO" id="GO:0019013">
    <property type="term" value="C:viral nucleocapsid"/>
    <property type="evidence" value="ECO:0007669"/>
    <property type="project" value="UniProtKB-KW"/>
</dbReference>
<protein>
    <recommendedName>
        <fullName evidence="3">Nucleoprotein</fullName>
    </recommendedName>
    <alternativeName>
        <fullName evidence="9">Nucleocapsid protein</fullName>
    </alternativeName>
</protein>
<keyword evidence="7 11" id="KW-0543">Viral nucleoprotein</keyword>
<evidence type="ECO:0000256" key="8">
    <source>
        <dbReference type="ARBA" id="ARBA00023200"/>
    </source>
</evidence>
<accession>A0A1B3ILH9</accession>
<evidence type="ECO:0000256" key="2">
    <source>
        <dbReference type="ARBA" id="ARBA00004328"/>
    </source>
</evidence>
<dbReference type="KEGG" id="vg:41324545"/>
<organism evidence="11 12">
    <name type="scientific">Mothra virus</name>
    <dbReference type="NCBI Taxonomy" id="1892236"/>
    <lineage>
        <taxon>Viruses</taxon>
        <taxon>Riboviria</taxon>
        <taxon>Orthornavirae</taxon>
        <taxon>Negarnaviricota</taxon>
        <taxon>Polyploviricotina</taxon>
        <taxon>Bunyaviricetes</taxon>
        <taxon>Hareavirales</taxon>
        <taxon>Phenuiviridae</taxon>
        <taxon>Mobuvirus</taxon>
        <taxon>Mobuvirus mothrae</taxon>
    </lineage>
</organism>
<keyword evidence="5" id="KW-0946">Virion</keyword>
<reference evidence="11 12" key="1">
    <citation type="submission" date="2016-05" db="EMBL/GenBank/DDBJ databases">
        <title>Genome sequences of viruses discovered in Washington state moths.</title>
        <authorList>
            <person name="Greninger A."/>
            <person name="Droppers D."/>
            <person name="Jerome K."/>
        </authorList>
    </citation>
    <scope>NUCLEOTIDE SEQUENCE [LARGE SCALE GENOMIC DNA]</scope>
    <source>
        <strain evidence="11 12">JG1</strain>
    </source>
</reference>
<evidence type="ECO:0000256" key="9">
    <source>
        <dbReference type="ARBA" id="ARBA00033344"/>
    </source>
</evidence>
<evidence type="ECO:0000256" key="4">
    <source>
        <dbReference type="ARBA" id="ARBA00022561"/>
    </source>
</evidence>
<feature type="transmembrane region" description="Helical" evidence="10">
    <location>
        <begin position="279"/>
        <end position="303"/>
    </location>
</feature>
<keyword evidence="10" id="KW-0812">Transmembrane</keyword>
<dbReference type="EMBL" id="KX272885">
    <property type="protein sequence ID" value="AOF41428.1"/>
    <property type="molecule type" value="Genomic_RNA"/>
</dbReference>
<evidence type="ECO:0000256" key="7">
    <source>
        <dbReference type="ARBA" id="ARBA00023086"/>
    </source>
</evidence>
<evidence type="ECO:0000256" key="1">
    <source>
        <dbReference type="ARBA" id="ARBA00004192"/>
    </source>
</evidence>
<keyword evidence="8" id="KW-1035">Host cytoplasm</keyword>
<name>A0A1B3ILH9_9VIRU</name>
<keyword evidence="6" id="KW-0694">RNA-binding</keyword>
<dbReference type="Pfam" id="PF05733">
    <property type="entry name" value="Tenui_N"/>
    <property type="match status" value="1"/>
</dbReference>
<evidence type="ECO:0000256" key="6">
    <source>
        <dbReference type="ARBA" id="ARBA00022884"/>
    </source>
</evidence>
<dbReference type="GeneID" id="41324545"/>
<comment type="subcellular location">
    <subcellularLocation>
        <location evidence="1">Host cytoplasm</location>
    </subcellularLocation>
    <subcellularLocation>
        <location evidence="2">Virion</location>
    </subcellularLocation>
</comment>
<proteinExistence type="predicted"/>
<dbReference type="Proteomes" id="UP000278280">
    <property type="component" value="Genome"/>
</dbReference>
<dbReference type="RefSeq" id="YP_009666267.1">
    <property type="nucleotide sequence ID" value="NC_043478.1"/>
</dbReference>
<dbReference type="GO" id="GO:0003723">
    <property type="term" value="F:RNA binding"/>
    <property type="evidence" value="ECO:0007669"/>
    <property type="project" value="UniProtKB-KW"/>
</dbReference>
<evidence type="ECO:0000256" key="10">
    <source>
        <dbReference type="SAM" id="Phobius"/>
    </source>
</evidence>
<evidence type="ECO:0000313" key="11">
    <source>
        <dbReference type="EMBL" id="AOF41428.1"/>
    </source>
</evidence>
<dbReference type="GO" id="GO:0030430">
    <property type="term" value="C:host cell cytoplasm"/>
    <property type="evidence" value="ECO:0007669"/>
    <property type="project" value="UniProtKB-SubCell"/>
</dbReference>
<evidence type="ECO:0000256" key="3">
    <source>
        <dbReference type="ARBA" id="ARBA00014389"/>
    </source>
</evidence>
<evidence type="ECO:0000256" key="5">
    <source>
        <dbReference type="ARBA" id="ARBA00022844"/>
    </source>
</evidence>
<dbReference type="InterPro" id="IPR009522">
    <property type="entry name" value="Capsid_Phlebovir/Tenuivir"/>
</dbReference>
<evidence type="ECO:0000313" key="12">
    <source>
        <dbReference type="Proteomes" id="UP000278280"/>
    </source>
</evidence>
<keyword evidence="10" id="KW-0472">Membrane</keyword>
<sequence>MAAYADSRVLRSFELTADELTGLFNELGITGATEADTSKKEAIAWSIDDPNWANNASIREAVAYLGFDAKAIFARFYELSQVQGQGANTVHSFPGGGGINLHPNFNLDLQLFINVFLQRGNNTSKIISKMDPQTGAALSAKFNQYAMRSGASDPRNPLRNNDLTLARIAQTFAAHTAAVIIHTNLPSKLTSRLFGNTPVPCLMLHSIFSALVPTTGMFTATLRNYAIVLNTEMSLLLADARRKRQLASETLRAQFESSERFVDAALNGSSVPNMVRMKILIKAGIIVPAAGGVAASLSAGVIAMGTRYTRIMTVVNSTMADALQNLGA</sequence>
<keyword evidence="10" id="KW-1133">Transmembrane helix</keyword>
<keyword evidence="4" id="KW-0167">Capsid protein</keyword>
<keyword evidence="12" id="KW-1185">Reference proteome</keyword>